<dbReference type="PANTHER" id="PTHR13865">
    <property type="entry name" value="TIGHT JUNCTION PROTEIN"/>
    <property type="match status" value="1"/>
</dbReference>
<organism evidence="16 17">
    <name type="scientific">Calcarius ornatus</name>
    <name type="common">Chestnut-collared longspur</name>
    <dbReference type="NCBI Taxonomy" id="198940"/>
    <lineage>
        <taxon>Eukaryota</taxon>
        <taxon>Metazoa</taxon>
        <taxon>Chordata</taxon>
        <taxon>Craniata</taxon>
        <taxon>Vertebrata</taxon>
        <taxon>Euteleostomi</taxon>
        <taxon>Archelosauria</taxon>
        <taxon>Archosauria</taxon>
        <taxon>Dinosauria</taxon>
        <taxon>Saurischia</taxon>
        <taxon>Theropoda</taxon>
        <taxon>Coelurosauria</taxon>
        <taxon>Aves</taxon>
        <taxon>Neognathae</taxon>
        <taxon>Neoaves</taxon>
        <taxon>Telluraves</taxon>
        <taxon>Australaves</taxon>
        <taxon>Passeriformes</taxon>
        <taxon>Passeroidea</taxon>
        <taxon>Fringillidae</taxon>
        <taxon>Emberizinae</taxon>
        <taxon>Emberizini</taxon>
        <taxon>Calcarius</taxon>
    </lineage>
</organism>
<evidence type="ECO:0000256" key="3">
    <source>
        <dbReference type="ARBA" id="ARBA00007014"/>
    </source>
</evidence>
<dbReference type="PRINTS" id="PR01597">
    <property type="entry name" value="ZONOCCLUDNS"/>
</dbReference>
<feature type="non-terminal residue" evidence="16">
    <location>
        <position position="942"/>
    </location>
</feature>
<dbReference type="GO" id="GO:0045216">
    <property type="term" value="P:cell-cell junction organization"/>
    <property type="evidence" value="ECO:0007669"/>
    <property type="project" value="TreeGrafter"/>
</dbReference>
<feature type="region of interest" description="Disordered" evidence="12">
    <location>
        <begin position="341"/>
        <end position="382"/>
    </location>
</feature>
<dbReference type="GO" id="GO:0050839">
    <property type="term" value="F:cell adhesion molecule binding"/>
    <property type="evidence" value="ECO:0007669"/>
    <property type="project" value="TreeGrafter"/>
</dbReference>
<keyword evidence="7" id="KW-0597">Phosphoprotein</keyword>
<dbReference type="PANTHER" id="PTHR13865:SF11">
    <property type="entry name" value="TIGHT JUNCTION PROTEIN ZO-3"/>
    <property type="match status" value="1"/>
</dbReference>
<dbReference type="PROSITE" id="PS50106">
    <property type="entry name" value="PDZ"/>
    <property type="match status" value="3"/>
</dbReference>
<dbReference type="SUPFAM" id="SSF50044">
    <property type="entry name" value="SH3-domain"/>
    <property type="match status" value="1"/>
</dbReference>
<dbReference type="CDD" id="cd06728">
    <property type="entry name" value="PDZ2_ZO1-like_ds"/>
    <property type="match status" value="1"/>
</dbReference>
<feature type="domain" description="PDZ" evidence="15">
    <location>
        <begin position="254"/>
        <end position="331"/>
    </location>
</feature>
<dbReference type="SMART" id="SM00228">
    <property type="entry name" value="PDZ"/>
    <property type="match status" value="3"/>
</dbReference>
<feature type="compositionally biased region" description="Polar residues" evidence="12">
    <location>
        <begin position="878"/>
        <end position="902"/>
    </location>
</feature>
<feature type="domain" description="PDZ" evidence="15">
    <location>
        <begin position="44"/>
        <end position="131"/>
    </location>
</feature>
<keyword evidence="10" id="KW-0472">Membrane</keyword>
<dbReference type="AlphaFoldDB" id="A0A852AKY9"/>
<evidence type="ECO:0000256" key="8">
    <source>
        <dbReference type="ARBA" id="ARBA00022737"/>
    </source>
</evidence>
<comment type="caution">
    <text evidence="16">The sequence shown here is derived from an EMBL/GenBank/DDBJ whole genome shotgun (WGS) entry which is preliminary data.</text>
</comment>
<feature type="domain" description="SH3" evidence="13">
    <location>
        <begin position="522"/>
        <end position="590"/>
    </location>
</feature>
<dbReference type="InterPro" id="IPR008145">
    <property type="entry name" value="GK/Ca_channel_bsu"/>
</dbReference>
<dbReference type="InterPro" id="IPR036028">
    <property type="entry name" value="SH3-like_dom_sf"/>
</dbReference>
<dbReference type="Pfam" id="PF07653">
    <property type="entry name" value="SH3_2"/>
    <property type="match status" value="1"/>
</dbReference>
<dbReference type="SUPFAM" id="SSF50156">
    <property type="entry name" value="PDZ domain-like"/>
    <property type="match status" value="3"/>
</dbReference>
<dbReference type="EMBL" id="WBNL01001015">
    <property type="protein sequence ID" value="NXE69161.1"/>
    <property type="molecule type" value="Genomic_DNA"/>
</dbReference>
<evidence type="ECO:0000256" key="10">
    <source>
        <dbReference type="ARBA" id="ARBA00023136"/>
    </source>
</evidence>
<dbReference type="InterPro" id="IPR001452">
    <property type="entry name" value="SH3_domain"/>
</dbReference>
<feature type="region of interest" description="Disordered" evidence="12">
    <location>
        <begin position="1"/>
        <end position="30"/>
    </location>
</feature>
<proteinExistence type="inferred from homology"/>
<dbReference type="Gene3D" id="3.40.50.300">
    <property type="entry name" value="P-loop containing nucleotide triphosphate hydrolases"/>
    <property type="match status" value="1"/>
</dbReference>
<evidence type="ECO:0000259" key="15">
    <source>
        <dbReference type="PROSITE" id="PS50106"/>
    </source>
</evidence>
<comment type="subcellular location">
    <subcellularLocation>
        <location evidence="2">Cell junction</location>
        <location evidence="2">Tight junction</location>
    </subcellularLocation>
    <subcellularLocation>
        <location evidence="1">Cell membrane</location>
        <topology evidence="1">Peripheral membrane protein</topology>
        <orientation evidence="1">Cytoplasmic side</orientation>
    </subcellularLocation>
</comment>
<evidence type="ECO:0000313" key="17">
    <source>
        <dbReference type="Proteomes" id="UP000603627"/>
    </source>
</evidence>
<dbReference type="GO" id="GO:1905605">
    <property type="term" value="P:positive regulation of blood-brain barrier permeability"/>
    <property type="evidence" value="ECO:0007669"/>
    <property type="project" value="TreeGrafter"/>
</dbReference>
<accession>A0A852AKY9</accession>
<sequence length="942" mass="103605">PDVGLRKGPAAAKRSRSHSEPPGRAAAAEPLPSMEEMVIWEQHTVTLSKDPHWGFGFAVSGGRDRPNRTTGDTAVFVSDVVSGGPAMGQLQKKDHIVMVNGLSMENVPSSVAIQTLKTCGKIANITLKRPRKVHLPVSKSSPGSPAAPRHYDSDEEYRLHRSRDELDHSQGYDGDSSSERSSGPQHDDRRQHRLVSRSRRRSQDSSHRVQSSSDGRGQGRHCSFGQDGDTNGLALVSGFKRLPCQDVPMKPITSVLVKQKHNEEYGLKLGSQLFIKHIVESGLAAKGNSLQEGDLILKINGVASQDMSLAETQQLIEQTEGILTLLILRDHRQFLVNIPDVDSQSDSSRMDDISDIDSELSHPPSPEASPRSPAAARTKSPCLGTAAAAPKPALLPADLLEAMEQDRHSPHTSLTARAALKDGYSTNARVVQFVKAKSVGLRLTGGNDVGIFVSSVQEGSLADSQGVREGDQILQVNDTSFQNVTREEAVEYLMALPPGEEVSLWIQSKQDIYRKMVSSNVGDSFYIRTHFDFEKETPSGLSFVRGDVFHVLDTMYRGRLGSWLAVRMGRDLQEQEKGIIPNRSRAEQIASLESVLKATSGANPSGARAEFWKLRGLRGAKKMLRKSREDLSALTKQGRYPPYERVVLKEASFKRPVVILGPIADIAVQKLSRELPELFEIAPSVPRDGASSKVIKLDSVRQIAEKNKHALLDITPSAVERLNYVQYYPVVVFCEPESRQGIKAMRQWLAPDSRKSSRRLYAQANKMKKHCSHLFTATISLSGSGNAWYEQIQDIVRTQQSQPVWTTAEQADVATEDSLDLLNPPSRVPSGYLTCDSRANSDYEDTTDGEAGAYTDGEAEEAYDQPGLARSSEPAQLAPSQGLDSSEPAQLAPSHSQSEQVAITTLLFPREYEHEAVRKRFTRARDDSDQDEGYEWGPATDV</sequence>
<feature type="region of interest" description="Disordered" evidence="12">
    <location>
        <begin position="133"/>
        <end position="226"/>
    </location>
</feature>
<feature type="region of interest" description="Disordered" evidence="12">
    <location>
        <begin position="819"/>
        <end position="902"/>
    </location>
</feature>
<dbReference type="CDD" id="cd06729">
    <property type="entry name" value="PDZ3_ZO1-like_domain"/>
    <property type="match status" value="1"/>
</dbReference>
<dbReference type="Gene3D" id="2.30.42.10">
    <property type="match status" value="3"/>
</dbReference>
<dbReference type="GO" id="GO:0005886">
    <property type="term" value="C:plasma membrane"/>
    <property type="evidence" value="ECO:0007669"/>
    <property type="project" value="UniProtKB-SubCell"/>
</dbReference>
<dbReference type="Proteomes" id="UP000603627">
    <property type="component" value="Unassembled WGS sequence"/>
</dbReference>
<feature type="domain" description="Guanylate kinase-like" evidence="14">
    <location>
        <begin position="697"/>
        <end position="797"/>
    </location>
</feature>
<feature type="region of interest" description="Disordered" evidence="12">
    <location>
        <begin position="919"/>
        <end position="942"/>
    </location>
</feature>
<gene>
    <name evidence="16" type="primary">Tjp3</name>
    <name evidence="16" type="ORF">CALORN_R06553</name>
</gene>
<keyword evidence="17" id="KW-1185">Reference proteome</keyword>
<dbReference type="Gene3D" id="2.30.30.40">
    <property type="entry name" value="SH3 Domains"/>
    <property type="match status" value="1"/>
</dbReference>
<evidence type="ECO:0000256" key="7">
    <source>
        <dbReference type="ARBA" id="ARBA00022553"/>
    </source>
</evidence>
<dbReference type="InterPro" id="IPR036034">
    <property type="entry name" value="PDZ_sf"/>
</dbReference>
<feature type="domain" description="PDZ" evidence="15">
    <location>
        <begin position="427"/>
        <end position="493"/>
    </location>
</feature>
<evidence type="ECO:0000256" key="1">
    <source>
        <dbReference type="ARBA" id="ARBA00004413"/>
    </source>
</evidence>
<keyword evidence="6" id="KW-1003">Cell membrane</keyword>
<dbReference type="CDD" id="cd06727">
    <property type="entry name" value="PDZ1_ZO1-like"/>
    <property type="match status" value="1"/>
</dbReference>
<dbReference type="GO" id="GO:0005923">
    <property type="term" value="C:bicellular tight junction"/>
    <property type="evidence" value="ECO:0007669"/>
    <property type="project" value="UniProtKB-SubCell"/>
</dbReference>
<dbReference type="SMART" id="SM00072">
    <property type="entry name" value="GuKc"/>
    <property type="match status" value="1"/>
</dbReference>
<keyword evidence="5 11" id="KW-0728">SH3 domain</keyword>
<feature type="compositionally biased region" description="Low complexity" evidence="12">
    <location>
        <begin position="368"/>
        <end position="382"/>
    </location>
</feature>
<dbReference type="FunFam" id="3.40.50.300:FF:000110">
    <property type="entry name" value="tight junction protein ZO-1 isoform X1"/>
    <property type="match status" value="1"/>
</dbReference>
<evidence type="ECO:0000256" key="4">
    <source>
        <dbReference type="ARBA" id="ARBA00022427"/>
    </source>
</evidence>
<evidence type="ECO:0000256" key="2">
    <source>
        <dbReference type="ARBA" id="ARBA00004435"/>
    </source>
</evidence>
<reference evidence="16" key="1">
    <citation type="submission" date="2019-09" db="EMBL/GenBank/DDBJ databases">
        <title>Bird 10,000 Genomes (B10K) Project - Family phase.</title>
        <authorList>
            <person name="Zhang G."/>
        </authorList>
    </citation>
    <scope>NUCLEOTIDE SEQUENCE</scope>
    <source>
        <strain evidence="16">B10K-DU-015-28</strain>
        <tissue evidence="16">Muscle</tissue>
    </source>
</reference>
<dbReference type="Pfam" id="PF00595">
    <property type="entry name" value="PDZ"/>
    <property type="match status" value="3"/>
</dbReference>
<evidence type="ECO:0000256" key="12">
    <source>
        <dbReference type="SAM" id="MobiDB-lite"/>
    </source>
</evidence>
<evidence type="ECO:0000256" key="5">
    <source>
        <dbReference type="ARBA" id="ARBA00022443"/>
    </source>
</evidence>
<dbReference type="PROSITE" id="PS50002">
    <property type="entry name" value="SH3"/>
    <property type="match status" value="1"/>
</dbReference>
<dbReference type="SMART" id="SM00326">
    <property type="entry name" value="SH3"/>
    <property type="match status" value="1"/>
</dbReference>
<keyword evidence="4" id="KW-0796">Tight junction</keyword>
<dbReference type="InterPro" id="IPR027417">
    <property type="entry name" value="P-loop_NTPase"/>
</dbReference>
<name>A0A852AKY9_CALOR</name>
<dbReference type="GO" id="GO:0090557">
    <property type="term" value="P:establishment of endothelial intestinal barrier"/>
    <property type="evidence" value="ECO:0007669"/>
    <property type="project" value="TreeGrafter"/>
</dbReference>
<dbReference type="InterPro" id="IPR005417">
    <property type="entry name" value="ZO"/>
</dbReference>
<dbReference type="PROSITE" id="PS50052">
    <property type="entry name" value="GUANYLATE_KINASE_2"/>
    <property type="match status" value="1"/>
</dbReference>
<keyword evidence="9" id="KW-0965">Cell junction</keyword>
<evidence type="ECO:0000259" key="14">
    <source>
        <dbReference type="PROSITE" id="PS50052"/>
    </source>
</evidence>
<dbReference type="FunFam" id="2.30.42.10:FF:000013">
    <property type="entry name" value="Putative tight junction protein ZO-1"/>
    <property type="match status" value="1"/>
</dbReference>
<dbReference type="GO" id="GO:0150105">
    <property type="term" value="P:protein localization to cell-cell junction"/>
    <property type="evidence" value="ECO:0007669"/>
    <property type="project" value="TreeGrafter"/>
</dbReference>
<dbReference type="GO" id="GO:0098609">
    <property type="term" value="P:cell-cell adhesion"/>
    <property type="evidence" value="ECO:0007669"/>
    <property type="project" value="TreeGrafter"/>
</dbReference>
<keyword evidence="8" id="KW-0677">Repeat</keyword>
<dbReference type="SUPFAM" id="SSF52540">
    <property type="entry name" value="P-loop containing nucleoside triphosphate hydrolases"/>
    <property type="match status" value="1"/>
</dbReference>
<evidence type="ECO:0000259" key="13">
    <source>
        <dbReference type="PROSITE" id="PS50002"/>
    </source>
</evidence>
<evidence type="ECO:0000256" key="9">
    <source>
        <dbReference type="ARBA" id="ARBA00022949"/>
    </source>
</evidence>
<feature type="compositionally biased region" description="Basic and acidic residues" evidence="12">
    <location>
        <begin position="149"/>
        <end position="170"/>
    </location>
</feature>
<evidence type="ECO:0000256" key="6">
    <source>
        <dbReference type="ARBA" id="ARBA00022475"/>
    </source>
</evidence>
<dbReference type="Pfam" id="PF00625">
    <property type="entry name" value="Guanylate_kin"/>
    <property type="match status" value="1"/>
</dbReference>
<comment type="similarity">
    <text evidence="3">Belongs to the MAGUK family.</text>
</comment>
<dbReference type="CDD" id="cd12028">
    <property type="entry name" value="SH3_ZO-3"/>
    <property type="match status" value="1"/>
</dbReference>
<protein>
    <submittedName>
        <fullName evidence="16">ZO3 protein</fullName>
    </submittedName>
</protein>
<dbReference type="InterPro" id="IPR001478">
    <property type="entry name" value="PDZ"/>
</dbReference>
<feature type="compositionally biased region" description="Basic residues" evidence="12">
    <location>
        <begin position="191"/>
        <end position="200"/>
    </location>
</feature>
<dbReference type="InterPro" id="IPR008144">
    <property type="entry name" value="Guanylate_kin-like_dom"/>
</dbReference>
<feature type="non-terminal residue" evidence="16">
    <location>
        <position position="1"/>
    </location>
</feature>
<evidence type="ECO:0000313" key="16">
    <source>
        <dbReference type="EMBL" id="NXE69161.1"/>
    </source>
</evidence>
<evidence type="ECO:0000256" key="11">
    <source>
        <dbReference type="PROSITE-ProRule" id="PRU00192"/>
    </source>
</evidence>